<dbReference type="Gene3D" id="3.30.830.10">
    <property type="entry name" value="Metalloenzyme, LuxS/M16 peptidase-like"/>
    <property type="match status" value="2"/>
</dbReference>
<evidence type="ECO:0000259" key="3">
    <source>
        <dbReference type="Pfam" id="PF05193"/>
    </source>
</evidence>
<dbReference type="Pfam" id="PF00675">
    <property type="entry name" value="Peptidase_M16"/>
    <property type="match status" value="1"/>
</dbReference>
<dbReference type="SUPFAM" id="SSF63411">
    <property type="entry name" value="LuxS/MPP-like metallohydrolase"/>
    <property type="match status" value="2"/>
</dbReference>
<keyword evidence="1" id="KW-0732">Signal</keyword>
<dbReference type="InterPro" id="IPR011765">
    <property type="entry name" value="Pept_M16_N"/>
</dbReference>
<dbReference type="RefSeq" id="WP_105016339.1">
    <property type="nucleotide sequence ID" value="NZ_MSCN01000001.1"/>
</dbReference>
<evidence type="ECO:0000313" key="4">
    <source>
        <dbReference type="EMBL" id="PQJ79743.1"/>
    </source>
</evidence>
<gene>
    <name evidence="4" type="ORF">BTO18_11410</name>
</gene>
<evidence type="ECO:0000259" key="2">
    <source>
        <dbReference type="Pfam" id="PF00675"/>
    </source>
</evidence>
<dbReference type="InterPro" id="IPR011249">
    <property type="entry name" value="Metalloenz_LuxS/M16"/>
</dbReference>
<dbReference type="GO" id="GO:0046872">
    <property type="term" value="F:metal ion binding"/>
    <property type="evidence" value="ECO:0007669"/>
    <property type="project" value="InterPro"/>
</dbReference>
<reference evidence="4 5" key="1">
    <citation type="submission" date="2016-12" db="EMBL/GenBank/DDBJ databases">
        <title>Trade-off between light-utilization and light-protection in marine flavobacteria.</title>
        <authorList>
            <person name="Kumagai Y."/>
            <person name="Yoshizawa S."/>
            <person name="Kogure K."/>
            <person name="Iwasaki W."/>
        </authorList>
    </citation>
    <scope>NUCLEOTIDE SEQUENCE [LARGE SCALE GENOMIC DNA]</scope>
    <source>
        <strain evidence="4 5">NBRC 108759</strain>
    </source>
</reference>
<dbReference type="Pfam" id="PF05193">
    <property type="entry name" value="Peptidase_M16_C"/>
    <property type="match status" value="1"/>
</dbReference>
<dbReference type="Proteomes" id="UP000238882">
    <property type="component" value="Unassembled WGS sequence"/>
</dbReference>
<keyword evidence="5" id="KW-1185">Reference proteome</keyword>
<dbReference type="PANTHER" id="PTHR11851">
    <property type="entry name" value="METALLOPROTEASE"/>
    <property type="match status" value="1"/>
</dbReference>
<sequence>MKTKIYSIITVLFLSLSISAQVDRTKMPESGPAPKINIGKPKKFKLKNGLQVLVVENHKLPRVSVTLDIDNPPRVKGNKKGVENFVGSMLGTGSATISKEKFDKEVDYLGANISFRSESGFASSLSKYFPRVLELMADAALNPVFSQSEFDKQMKQALDGIKSSENSVTAIANRVDRLLTYGKNHPYGEFISEKTLKNITLQDVKEYYKKVFRPNNAYLVVIGDVNFKDVKKQIKKLFSDWEKGEMQTQTLPEVANPDTAVINFINMSNAVQSEVAIINAVDLSMNDKDYFAVLLANQILGGGGTGRLFKNLREDKGYTYGSYSSIGSSRYTSRFKASASVRNMVTDSAVVEAMKEINKIRYQKATQKELDIAKAKYVGNFVKNVENPATIAGYALDILQNNLSNDYYENYLKNINAVTLDDVQNAAIKYFKGDKARIVITGKAIDVLKNLEKTDYVIKYFDKEGNPTEKPEMTMPIPKGMTATKVVDKYMEAIGGKDKVMSVKTMMMVANATIQGTPIVMTVKTAAPNKSATTISVMGNVMQKIIFNGETGYQEARGQKMNMQPAQIEEAKAGMQPFADIAYKNGKLDRIEPVDGVNYYVIKSGNTEIFYDIKTGLKAKEVKTNKLPNGKEIKTPTNFSDYKEVNGILYPHKINQKNGPMTLNFEVSEVKVNEGVTDEDFK</sequence>
<dbReference type="InterPro" id="IPR007863">
    <property type="entry name" value="Peptidase_M16_C"/>
</dbReference>
<dbReference type="EMBL" id="MSCN01000001">
    <property type="protein sequence ID" value="PQJ79743.1"/>
    <property type="molecule type" value="Genomic_DNA"/>
</dbReference>
<protein>
    <submittedName>
        <fullName evidence="4">Peptidase M16</fullName>
    </submittedName>
</protein>
<evidence type="ECO:0000256" key="1">
    <source>
        <dbReference type="SAM" id="SignalP"/>
    </source>
</evidence>
<feature type="domain" description="Peptidase M16 N-terminal" evidence="2">
    <location>
        <begin position="52"/>
        <end position="168"/>
    </location>
</feature>
<organism evidence="4 5">
    <name type="scientific">Polaribacter porphyrae</name>
    <dbReference type="NCBI Taxonomy" id="1137780"/>
    <lineage>
        <taxon>Bacteria</taxon>
        <taxon>Pseudomonadati</taxon>
        <taxon>Bacteroidota</taxon>
        <taxon>Flavobacteriia</taxon>
        <taxon>Flavobacteriales</taxon>
        <taxon>Flavobacteriaceae</taxon>
    </lineage>
</organism>
<feature type="signal peptide" evidence="1">
    <location>
        <begin position="1"/>
        <end position="22"/>
    </location>
</feature>
<accession>A0A2S7WQ76</accession>
<feature type="chain" id="PRO_5015399653" evidence="1">
    <location>
        <begin position="23"/>
        <end position="682"/>
    </location>
</feature>
<evidence type="ECO:0000313" key="5">
    <source>
        <dbReference type="Proteomes" id="UP000238882"/>
    </source>
</evidence>
<dbReference type="AlphaFoldDB" id="A0A2S7WQ76"/>
<dbReference type="InterPro" id="IPR050361">
    <property type="entry name" value="MPP/UQCRC_Complex"/>
</dbReference>
<name>A0A2S7WQ76_9FLAO</name>
<dbReference type="OrthoDB" id="9811314at2"/>
<proteinExistence type="predicted"/>
<feature type="domain" description="Peptidase M16 C-terminal" evidence="3">
    <location>
        <begin position="198"/>
        <end position="376"/>
    </location>
</feature>
<comment type="caution">
    <text evidence="4">The sequence shown here is derived from an EMBL/GenBank/DDBJ whole genome shotgun (WGS) entry which is preliminary data.</text>
</comment>